<feature type="chain" id="PRO_5035830174" evidence="1">
    <location>
        <begin position="18"/>
        <end position="140"/>
    </location>
</feature>
<evidence type="ECO:0000313" key="3">
    <source>
        <dbReference type="Proteomes" id="UP000838756"/>
    </source>
</evidence>
<accession>A0A8S4RWM0</accession>
<reference evidence="2" key="1">
    <citation type="submission" date="2022-03" db="EMBL/GenBank/DDBJ databases">
        <authorList>
            <person name="Lindestad O."/>
        </authorList>
    </citation>
    <scope>NUCLEOTIDE SEQUENCE</scope>
</reference>
<dbReference type="Proteomes" id="UP000838756">
    <property type="component" value="Unassembled WGS sequence"/>
</dbReference>
<sequence length="140" mass="16116">MKKVIILIYLFVACLRSETVVDSDVSAQYKAEVKEEEAVLNDNDTQILNATLFKSVKKYYCRDETVDLTDAELLVYGTRAWTFPPQDVNLTLSYPSENDNISMTFVFRNITSLSYQFYLHGIQRSLLNITENYTTTVNLC</sequence>
<protein>
    <submittedName>
        <fullName evidence="2">Jg25175 protein</fullName>
    </submittedName>
</protein>
<dbReference type="OrthoDB" id="7324790at2759"/>
<feature type="signal peptide" evidence="1">
    <location>
        <begin position="1"/>
        <end position="17"/>
    </location>
</feature>
<dbReference type="EMBL" id="CAKXAJ010025635">
    <property type="protein sequence ID" value="CAH2242242.1"/>
    <property type="molecule type" value="Genomic_DNA"/>
</dbReference>
<dbReference type="AlphaFoldDB" id="A0A8S4RWM0"/>
<organism evidence="2 3">
    <name type="scientific">Pararge aegeria aegeria</name>
    <dbReference type="NCBI Taxonomy" id="348720"/>
    <lineage>
        <taxon>Eukaryota</taxon>
        <taxon>Metazoa</taxon>
        <taxon>Ecdysozoa</taxon>
        <taxon>Arthropoda</taxon>
        <taxon>Hexapoda</taxon>
        <taxon>Insecta</taxon>
        <taxon>Pterygota</taxon>
        <taxon>Neoptera</taxon>
        <taxon>Endopterygota</taxon>
        <taxon>Lepidoptera</taxon>
        <taxon>Glossata</taxon>
        <taxon>Ditrysia</taxon>
        <taxon>Papilionoidea</taxon>
        <taxon>Nymphalidae</taxon>
        <taxon>Satyrinae</taxon>
        <taxon>Satyrini</taxon>
        <taxon>Parargina</taxon>
        <taxon>Pararge</taxon>
    </lineage>
</organism>
<keyword evidence="3" id="KW-1185">Reference proteome</keyword>
<keyword evidence="1" id="KW-0732">Signal</keyword>
<evidence type="ECO:0000313" key="2">
    <source>
        <dbReference type="EMBL" id="CAH2242242.1"/>
    </source>
</evidence>
<comment type="caution">
    <text evidence="2">The sequence shown here is derived from an EMBL/GenBank/DDBJ whole genome shotgun (WGS) entry which is preliminary data.</text>
</comment>
<gene>
    <name evidence="2" type="primary">jg25175</name>
    <name evidence="2" type="ORF">PAEG_LOCUS18589</name>
</gene>
<evidence type="ECO:0000256" key="1">
    <source>
        <dbReference type="SAM" id="SignalP"/>
    </source>
</evidence>
<name>A0A8S4RWM0_9NEOP</name>
<proteinExistence type="predicted"/>